<sequence length="1075" mass="118789">MVVFCGSIYGQATSTDPVPKLTPQGPEVSVFNKFIDMPVSLHTGVPDISIPIYEIKLRDISIPISLNYHSSGIKVDEPAPNTGLGWSLSGMGNVSQSINGVNDYGANIGWVNTLAKTPQTGLIKTFFGLGTTPVYTSDPRYDFNKSVTDGLIDSEPDLFYFSMPGKSGKFFFDQERNVHTMPYQCIKVTPSSFTNTTQNAYTIVDERGNTYIYGQFELTSSTLTSNCGGTSFPESSFTAVLTKIITLSNDTIDFVYSDEIYDYKGQISENRSVRVTGNSDCPTDTRCTSTSVVHVAGKRISDIYVSDGQHVHFNYSSVNRLDLAGDRPLSEILISSSGLDVQRHQLFYSYFTSPDSPTDASLKYWLKLDSVTKNGQETYRLEYDQTPMPARLSLAQDYCGYYNGAIENTTLLPKNLAKGFYDGADRETNPLYIKAGSLKKIIYPTGGHTLLDLEANTYHYYGNSSTVESNSHYAMPSSQEYAVTTFQIPISGRDFKSKWKITGGGNFATLTGPNGYSQTFTGTNNTLSFNTTLPAGNYTLTFSYVTDPFDLSDDFVQINWVYDKLNQVAENKPTGGLRIKRTDFVPGNGSMGFSKNYVYAHELTPAVSSGKLIYQPKMEYESWRYSSSIESSTQECRYNTQSSSSVAPLGTIQGGNVVYDYVSVYNTSKEGNGMTSYEYINEGMPTQEYNDPDITGVKFPFAPRIMNDGQNGLLKTVKSYSYDPQVQKMKLISRKDNTYKKTIGEGPNEFSIRGVKIGILFPPPCTSTACGPATFAADYYFLNSSWSYLTSETDSTFNSTGPPVVSSVSYYYDNPLHIQLTRKKMVGSDGKAVYSAFTYPADYAAGTPFIDDLKLKNNTTVNIEQVSYVDGASGRTIAGGSINEYFPGGKALLRNTYRLNTNGISGSAPFKFSGKPSGMSFENPGQFAFEMDSRYEKRVAFNNYDHYGNIMNLSAVQGTNAVYLWSYKGRYMIAEIKNGDYQAVVNLLGGQVAVDNLSASNPTDAQVNALLAQLRSSFPQASITGYTYKPLVGMTSSTDAKGMTTYYEYDTFQRLKAIKDQNGNILKQTDYHYKN</sequence>
<gene>
    <name evidence="1" type="ORF">ACFSR6_02490</name>
</gene>
<keyword evidence="2" id="KW-1185">Reference proteome</keyword>
<comment type="caution">
    <text evidence="1">The sequence shown here is derived from an EMBL/GenBank/DDBJ whole genome shotgun (WGS) entry which is preliminary data.</text>
</comment>
<evidence type="ECO:0000313" key="1">
    <source>
        <dbReference type="EMBL" id="MFD2581340.1"/>
    </source>
</evidence>
<dbReference type="Proteomes" id="UP001597461">
    <property type="component" value="Unassembled WGS sequence"/>
</dbReference>
<evidence type="ECO:0000313" key="2">
    <source>
        <dbReference type="Proteomes" id="UP001597461"/>
    </source>
</evidence>
<accession>A0ABW5MFV5</accession>
<dbReference type="RefSeq" id="WP_379074466.1">
    <property type="nucleotide sequence ID" value="NZ_JBHULL010000003.1"/>
</dbReference>
<organism evidence="1 2">
    <name type="scientific">Pedobacter vanadiisoli</name>
    <dbReference type="NCBI Taxonomy" id="1761975"/>
    <lineage>
        <taxon>Bacteria</taxon>
        <taxon>Pseudomonadati</taxon>
        <taxon>Bacteroidota</taxon>
        <taxon>Sphingobacteriia</taxon>
        <taxon>Sphingobacteriales</taxon>
        <taxon>Sphingobacteriaceae</taxon>
        <taxon>Pedobacter</taxon>
    </lineage>
</organism>
<name>A0ABW5MFV5_9SPHI</name>
<protein>
    <recommendedName>
        <fullName evidence="3">YD repeat-containing protein</fullName>
    </recommendedName>
</protein>
<reference evidence="2" key="1">
    <citation type="journal article" date="2019" name="Int. J. Syst. Evol. Microbiol.">
        <title>The Global Catalogue of Microorganisms (GCM) 10K type strain sequencing project: providing services to taxonomists for standard genome sequencing and annotation.</title>
        <authorList>
            <consortium name="The Broad Institute Genomics Platform"/>
            <consortium name="The Broad Institute Genome Sequencing Center for Infectious Disease"/>
            <person name="Wu L."/>
            <person name="Ma J."/>
        </authorList>
    </citation>
    <scope>NUCLEOTIDE SEQUENCE [LARGE SCALE GENOMIC DNA]</scope>
    <source>
        <strain evidence="2">KCTC 42866</strain>
    </source>
</reference>
<dbReference type="EMBL" id="JBHULL010000003">
    <property type="protein sequence ID" value="MFD2581340.1"/>
    <property type="molecule type" value="Genomic_DNA"/>
</dbReference>
<evidence type="ECO:0008006" key="3">
    <source>
        <dbReference type="Google" id="ProtNLM"/>
    </source>
</evidence>
<proteinExistence type="predicted"/>